<evidence type="ECO:0000313" key="2">
    <source>
        <dbReference type="Proteomes" id="UP000789366"/>
    </source>
</evidence>
<feature type="non-terminal residue" evidence="1">
    <location>
        <position position="95"/>
    </location>
</feature>
<accession>A0ACA9NY34</accession>
<dbReference type="EMBL" id="CAJVPW010017137">
    <property type="protein sequence ID" value="CAG8674983.1"/>
    <property type="molecule type" value="Genomic_DNA"/>
</dbReference>
<name>A0ACA9NY34_9GLOM</name>
<comment type="caution">
    <text evidence="1">The sequence shown here is derived from an EMBL/GenBank/DDBJ whole genome shotgun (WGS) entry which is preliminary data.</text>
</comment>
<proteinExistence type="predicted"/>
<evidence type="ECO:0000313" key="1">
    <source>
        <dbReference type="EMBL" id="CAG8674983.1"/>
    </source>
</evidence>
<sequence>MDANTKSSTQENMLRNNFLVENVNDENIDPELRQYCESKISALKRLVEHLNNELSKNNLRHIEGVINNMKHTFTIIDNIESSQHKKRRRETLKES</sequence>
<dbReference type="Proteomes" id="UP000789366">
    <property type="component" value="Unassembled WGS sequence"/>
</dbReference>
<keyword evidence="2" id="KW-1185">Reference proteome</keyword>
<protein>
    <submittedName>
        <fullName evidence="1">6534_t:CDS:1</fullName>
    </submittedName>
</protein>
<reference evidence="1" key="1">
    <citation type="submission" date="2021-06" db="EMBL/GenBank/DDBJ databases">
        <authorList>
            <person name="Kallberg Y."/>
            <person name="Tangrot J."/>
            <person name="Rosling A."/>
        </authorList>
    </citation>
    <scope>NUCLEOTIDE SEQUENCE</scope>
    <source>
        <strain evidence="1">28 12/20/2015</strain>
    </source>
</reference>
<organism evidence="1 2">
    <name type="scientific">Cetraspora pellucida</name>
    <dbReference type="NCBI Taxonomy" id="1433469"/>
    <lineage>
        <taxon>Eukaryota</taxon>
        <taxon>Fungi</taxon>
        <taxon>Fungi incertae sedis</taxon>
        <taxon>Mucoromycota</taxon>
        <taxon>Glomeromycotina</taxon>
        <taxon>Glomeromycetes</taxon>
        <taxon>Diversisporales</taxon>
        <taxon>Gigasporaceae</taxon>
        <taxon>Cetraspora</taxon>
    </lineage>
</organism>
<gene>
    <name evidence="1" type="ORF">SPELUC_LOCUS9859</name>
</gene>